<keyword evidence="8" id="KW-0131">Cell cycle</keyword>
<dbReference type="CDD" id="cd08768">
    <property type="entry name" value="Cdc6_C"/>
    <property type="match status" value="1"/>
</dbReference>
<evidence type="ECO:0000313" key="8">
    <source>
        <dbReference type="EMBL" id="SDM57120.1"/>
    </source>
</evidence>
<evidence type="ECO:0000256" key="1">
    <source>
        <dbReference type="ARBA" id="ARBA00006184"/>
    </source>
</evidence>
<gene>
    <name evidence="8" type="ORF">SAMN04487949_2121</name>
</gene>
<dbReference type="EMBL" id="FNHL01000002">
    <property type="protein sequence ID" value="SDM57120.1"/>
    <property type="molecule type" value="Genomic_DNA"/>
</dbReference>
<dbReference type="HAMAP" id="MF_01407">
    <property type="entry name" value="ORC1_type_DNA_replic_protein"/>
    <property type="match status" value="1"/>
</dbReference>
<keyword evidence="2 5" id="KW-0235">DNA replication</keyword>
<dbReference type="Gene3D" id="1.10.10.10">
    <property type="entry name" value="Winged helix-like DNA-binding domain superfamily/Winged helix DNA-binding domain"/>
    <property type="match status" value="1"/>
</dbReference>
<dbReference type="PANTHER" id="PTHR10763">
    <property type="entry name" value="CELL DIVISION CONTROL PROTEIN 6-RELATED"/>
    <property type="match status" value="1"/>
</dbReference>
<dbReference type="SMART" id="SM01074">
    <property type="entry name" value="Cdc6_C"/>
    <property type="match status" value="1"/>
</dbReference>
<sequence length="405" mass="45026">MGDISNYFEGVTTVFRNKDLLQIDHVPDNERLIIGRESQLNALATGLQPAVEGQKPNNVLIYGKTGTGKSLCSKFMARQLVSAASENDVSVGVAYVDCFQDSTESQVIRALGSTINDQEVTGETFPASGVSTSECYKRAWRVMDELYDVVVVVLDELDKMDDPNSALMNLSRAAEAEKIQSCKLGIIGISNKPRFKDRLNERARSSLCQRDFVFPPYDANQIEKILEARDGAFKDGVLEAGVIPRAAALAAREHGDARKAIDILRTAGEMAQEEQAETVYERHVDAAQVQTERDHLIEVLTEQPPHSRYVLKSVALLDQRMADDKAVKSSDVNQLYRQICTEQYSSDPLSWRRVRDLLHELEFLEIIERKRKGAGRGEGGYMETHLLDAPEVVIDACDAIESEAS</sequence>
<dbReference type="RefSeq" id="WP_089697414.1">
    <property type="nucleotide sequence ID" value="NZ_FNHL01000002.1"/>
</dbReference>
<dbReference type="Gene3D" id="3.40.50.300">
    <property type="entry name" value="P-loop containing nucleotide triphosphate hydrolases"/>
    <property type="match status" value="1"/>
</dbReference>
<dbReference type="Proteomes" id="UP000199451">
    <property type="component" value="Unassembled WGS sequence"/>
</dbReference>
<name>A0A1G9UAX3_9EURY</name>
<dbReference type="InterPro" id="IPR015163">
    <property type="entry name" value="Cdc6_C"/>
</dbReference>
<dbReference type="InterPro" id="IPR003593">
    <property type="entry name" value="AAA+_ATPase"/>
</dbReference>
<feature type="domain" description="AAA+ ATPase" evidence="6">
    <location>
        <begin position="55"/>
        <end position="216"/>
    </location>
</feature>
<dbReference type="Gene3D" id="1.10.8.60">
    <property type="match status" value="1"/>
</dbReference>
<dbReference type="GO" id="GO:0006260">
    <property type="term" value="P:DNA replication"/>
    <property type="evidence" value="ECO:0007669"/>
    <property type="project" value="UniProtKB-UniRule"/>
</dbReference>
<comment type="similarity">
    <text evidence="1 5">Belongs to the CDC6/cdc18 family.</text>
</comment>
<dbReference type="FunFam" id="1.10.8.60:FF:000073">
    <property type="entry name" value="ORC1-type DNA replication protein"/>
    <property type="match status" value="1"/>
</dbReference>
<dbReference type="Pfam" id="PF22703">
    <property type="entry name" value="Cdc6_lid"/>
    <property type="match status" value="1"/>
</dbReference>
<dbReference type="NCBIfam" id="TIGR02928">
    <property type="entry name" value="orc1/cdc6 family replication initiation protein"/>
    <property type="match status" value="1"/>
</dbReference>
<dbReference type="InterPro" id="IPR014277">
    <property type="entry name" value="Orc1/Cdc6_arc"/>
</dbReference>
<feature type="binding site" evidence="5">
    <location>
        <position position="229"/>
    </location>
    <ligand>
        <name>ATP</name>
        <dbReference type="ChEBI" id="CHEBI:30616"/>
    </ligand>
</feature>
<keyword evidence="4 5" id="KW-0067">ATP-binding</keyword>
<dbReference type="GO" id="GO:0051301">
    <property type="term" value="P:cell division"/>
    <property type="evidence" value="ECO:0007669"/>
    <property type="project" value="UniProtKB-KW"/>
</dbReference>
<keyword evidence="8" id="KW-0132">Cell division</keyword>
<dbReference type="InterPro" id="IPR027417">
    <property type="entry name" value="P-loop_NTPase"/>
</dbReference>
<comment type="function">
    <text evidence="5">Involved in regulation of DNA replication.</text>
</comment>
<dbReference type="OrthoDB" id="195574at2157"/>
<evidence type="ECO:0000256" key="4">
    <source>
        <dbReference type="ARBA" id="ARBA00022840"/>
    </source>
</evidence>
<keyword evidence="9" id="KW-1185">Reference proteome</keyword>
<feature type="domain" description="Cdc6 C-terminal" evidence="7">
    <location>
        <begin position="311"/>
        <end position="397"/>
    </location>
</feature>
<dbReference type="Pfam" id="PF09079">
    <property type="entry name" value="WHD_Cdc6"/>
    <property type="match status" value="1"/>
</dbReference>
<dbReference type="Pfam" id="PF13401">
    <property type="entry name" value="AAA_22"/>
    <property type="match status" value="1"/>
</dbReference>
<evidence type="ECO:0000256" key="5">
    <source>
        <dbReference type="HAMAP-Rule" id="MF_01407"/>
    </source>
</evidence>
<feature type="binding site" evidence="5">
    <location>
        <position position="217"/>
    </location>
    <ligand>
        <name>ATP</name>
        <dbReference type="ChEBI" id="CHEBI:30616"/>
    </ligand>
</feature>
<dbReference type="GO" id="GO:0005524">
    <property type="term" value="F:ATP binding"/>
    <property type="evidence" value="ECO:0007669"/>
    <property type="project" value="UniProtKB-UniRule"/>
</dbReference>
<dbReference type="InterPro" id="IPR055237">
    <property type="entry name" value="Cdc6_lid"/>
</dbReference>
<dbReference type="STRING" id="660521.SAMN04487949_2121"/>
<organism evidence="8 9">
    <name type="scientific">Halogranum gelatinilyticum</name>
    <dbReference type="NCBI Taxonomy" id="660521"/>
    <lineage>
        <taxon>Archaea</taxon>
        <taxon>Methanobacteriati</taxon>
        <taxon>Methanobacteriota</taxon>
        <taxon>Stenosarchaea group</taxon>
        <taxon>Halobacteria</taxon>
        <taxon>Halobacteriales</taxon>
        <taxon>Haloferacaceae</taxon>
    </lineage>
</organism>
<accession>A0A1G9UAX3</accession>
<evidence type="ECO:0000259" key="7">
    <source>
        <dbReference type="SMART" id="SM01074"/>
    </source>
</evidence>
<feature type="binding site" evidence="5">
    <location>
        <begin position="67"/>
        <end position="71"/>
    </location>
    <ligand>
        <name>ATP</name>
        <dbReference type="ChEBI" id="CHEBI:30616"/>
    </ligand>
</feature>
<evidence type="ECO:0000256" key="2">
    <source>
        <dbReference type="ARBA" id="ARBA00022705"/>
    </source>
</evidence>
<dbReference type="SUPFAM" id="SSF52540">
    <property type="entry name" value="P-loop containing nucleoside triphosphate hydrolases"/>
    <property type="match status" value="1"/>
</dbReference>
<dbReference type="SUPFAM" id="SSF46785">
    <property type="entry name" value="Winged helix' DNA-binding domain"/>
    <property type="match status" value="1"/>
</dbReference>
<dbReference type="SMART" id="SM00382">
    <property type="entry name" value="AAA"/>
    <property type="match status" value="1"/>
</dbReference>
<protein>
    <recommendedName>
        <fullName evidence="5">ORC1-type DNA replication protein</fullName>
    </recommendedName>
</protein>
<dbReference type="InterPro" id="IPR036390">
    <property type="entry name" value="WH_DNA-bd_sf"/>
</dbReference>
<dbReference type="AlphaFoldDB" id="A0A1G9UAX3"/>
<evidence type="ECO:0000259" key="6">
    <source>
        <dbReference type="SMART" id="SM00382"/>
    </source>
</evidence>
<keyword evidence="3 5" id="KW-0547">Nucleotide-binding</keyword>
<proteinExistence type="inferred from homology"/>
<evidence type="ECO:0000313" key="9">
    <source>
        <dbReference type="Proteomes" id="UP000199451"/>
    </source>
</evidence>
<dbReference type="InterPro" id="IPR049945">
    <property type="entry name" value="AAA_22"/>
</dbReference>
<reference evidence="9" key="1">
    <citation type="submission" date="2016-10" db="EMBL/GenBank/DDBJ databases">
        <authorList>
            <person name="Varghese N."/>
            <person name="Submissions S."/>
        </authorList>
    </citation>
    <scope>NUCLEOTIDE SEQUENCE [LARGE SCALE GENOMIC DNA]</scope>
    <source>
        <strain evidence="9">CGMCC 1.10119</strain>
    </source>
</reference>
<dbReference type="InterPro" id="IPR036388">
    <property type="entry name" value="WH-like_DNA-bd_sf"/>
</dbReference>
<dbReference type="GO" id="GO:0016887">
    <property type="term" value="F:ATP hydrolysis activity"/>
    <property type="evidence" value="ECO:0007669"/>
    <property type="project" value="InterPro"/>
</dbReference>
<dbReference type="PANTHER" id="PTHR10763:SF22">
    <property type="entry name" value="ORC1-TYPE DNA REPLICATION PROTEIN"/>
    <property type="match status" value="1"/>
</dbReference>
<evidence type="ECO:0000256" key="3">
    <source>
        <dbReference type="ARBA" id="ARBA00022741"/>
    </source>
</evidence>
<dbReference type="InterPro" id="IPR050311">
    <property type="entry name" value="ORC1/CDC6"/>
</dbReference>